<reference evidence="1 2" key="1">
    <citation type="submission" date="2020-03" db="EMBL/GenBank/DDBJ databases">
        <title>Two novel Motilibacter sp.</title>
        <authorList>
            <person name="Liu S."/>
        </authorList>
    </citation>
    <scope>NUCLEOTIDE SEQUENCE [LARGE SCALE GENOMIC DNA]</scope>
    <source>
        <strain evidence="1 2">E257</strain>
    </source>
</reference>
<organism evidence="1 2">
    <name type="scientific">Motilibacter deserti</name>
    <dbReference type="NCBI Taxonomy" id="2714956"/>
    <lineage>
        <taxon>Bacteria</taxon>
        <taxon>Bacillati</taxon>
        <taxon>Actinomycetota</taxon>
        <taxon>Actinomycetes</taxon>
        <taxon>Motilibacterales</taxon>
        <taxon>Motilibacteraceae</taxon>
        <taxon>Motilibacter</taxon>
    </lineage>
</organism>
<protein>
    <submittedName>
        <fullName evidence="1">Uncharacterized protein</fullName>
    </submittedName>
</protein>
<evidence type="ECO:0000313" key="1">
    <source>
        <dbReference type="EMBL" id="NHC15615.1"/>
    </source>
</evidence>
<dbReference type="EMBL" id="JAANNP010000041">
    <property type="protein sequence ID" value="NHC15615.1"/>
    <property type="molecule type" value="Genomic_DNA"/>
</dbReference>
<proteinExistence type="predicted"/>
<evidence type="ECO:0000313" key="2">
    <source>
        <dbReference type="Proteomes" id="UP000800981"/>
    </source>
</evidence>
<gene>
    <name evidence="1" type="ORF">G9H71_17680</name>
</gene>
<dbReference type="PROSITE" id="PS51257">
    <property type="entry name" value="PROKAR_LIPOPROTEIN"/>
    <property type="match status" value="1"/>
</dbReference>
<dbReference type="RefSeq" id="WP_166284115.1">
    <property type="nucleotide sequence ID" value="NZ_JAANNP010000041.1"/>
</dbReference>
<dbReference type="Proteomes" id="UP000800981">
    <property type="component" value="Unassembled WGS sequence"/>
</dbReference>
<sequence>MTRSASTRAAAAGTAATACKDRTKLSRANAAVAATRETESTRRLHQAYRCNVCLLPSGVAAWHVRPARRVLGLVPRRAD</sequence>
<name>A0ABX0H0X2_9ACTN</name>
<accession>A0ABX0H0X2</accession>
<comment type="caution">
    <text evidence="1">The sequence shown here is derived from an EMBL/GenBank/DDBJ whole genome shotgun (WGS) entry which is preliminary data.</text>
</comment>
<keyword evidence="2" id="KW-1185">Reference proteome</keyword>